<organism evidence="1 2">
    <name type="scientific">Blautia obeum</name>
    <dbReference type="NCBI Taxonomy" id="40520"/>
    <lineage>
        <taxon>Bacteria</taxon>
        <taxon>Bacillati</taxon>
        <taxon>Bacillota</taxon>
        <taxon>Clostridia</taxon>
        <taxon>Lachnospirales</taxon>
        <taxon>Lachnospiraceae</taxon>
        <taxon>Blautia</taxon>
    </lineage>
</organism>
<comment type="caution">
    <text evidence="1">The sequence shown here is derived from an EMBL/GenBank/DDBJ whole genome shotgun (WGS) entry which is preliminary data.</text>
</comment>
<evidence type="ECO:0000313" key="1">
    <source>
        <dbReference type="EMBL" id="RHL43701.1"/>
    </source>
</evidence>
<gene>
    <name evidence="1" type="ORF">DW021_15410</name>
</gene>
<evidence type="ECO:0000313" key="2">
    <source>
        <dbReference type="Proteomes" id="UP000285897"/>
    </source>
</evidence>
<dbReference type="Proteomes" id="UP000285897">
    <property type="component" value="Unassembled WGS sequence"/>
</dbReference>
<proteinExistence type="predicted"/>
<reference evidence="1 2" key="1">
    <citation type="submission" date="2018-08" db="EMBL/GenBank/DDBJ databases">
        <title>A genome reference for cultivated species of the human gut microbiota.</title>
        <authorList>
            <person name="Zou Y."/>
            <person name="Xue W."/>
            <person name="Luo G."/>
        </authorList>
    </citation>
    <scope>NUCLEOTIDE SEQUENCE [LARGE SCALE GENOMIC DNA]</scope>
    <source>
        <strain evidence="1 2">AF37-6AC</strain>
    </source>
</reference>
<accession>A0A415L588</accession>
<protein>
    <submittedName>
        <fullName evidence="1">Uncharacterized protein</fullName>
    </submittedName>
</protein>
<sequence>MVYKNHEGYLDPTSGQALQNTHWEELQQLREKEHGLKRGQKIVLTEMYREEHKPARKIQRTYIVLELYKYCVLLKDDKGYRTAPSYIQLQMMMKGVV</sequence>
<dbReference type="RefSeq" id="WP_118393441.1">
    <property type="nucleotide sequence ID" value="NZ_QROS01000016.1"/>
</dbReference>
<dbReference type="EMBL" id="QROS01000016">
    <property type="protein sequence ID" value="RHL43701.1"/>
    <property type="molecule type" value="Genomic_DNA"/>
</dbReference>
<name>A0A415L588_9FIRM</name>
<dbReference type="AlphaFoldDB" id="A0A415L588"/>